<accession>A0ABX8BPF0</accession>
<keyword evidence="1 2" id="KW-0238">DNA-binding</keyword>
<proteinExistence type="predicted"/>
<dbReference type="Proteomes" id="UP000676079">
    <property type="component" value="Chromosome"/>
</dbReference>
<dbReference type="Pfam" id="PF00440">
    <property type="entry name" value="TetR_N"/>
    <property type="match status" value="1"/>
</dbReference>
<dbReference type="InterPro" id="IPR009057">
    <property type="entry name" value="Homeodomain-like_sf"/>
</dbReference>
<dbReference type="RefSeq" id="WP_220559514.1">
    <property type="nucleotide sequence ID" value="NZ_CP074133.1"/>
</dbReference>
<dbReference type="InterPro" id="IPR023772">
    <property type="entry name" value="DNA-bd_HTH_TetR-type_CS"/>
</dbReference>
<feature type="domain" description="HTH tetR-type" evidence="3">
    <location>
        <begin position="7"/>
        <end position="67"/>
    </location>
</feature>
<evidence type="ECO:0000259" key="3">
    <source>
        <dbReference type="PROSITE" id="PS50977"/>
    </source>
</evidence>
<protein>
    <submittedName>
        <fullName evidence="4">TetR/AcrR family transcriptional regulator</fullName>
    </submittedName>
</protein>
<dbReference type="PANTHER" id="PTHR30055:SF235">
    <property type="entry name" value="TRANSCRIPTIONAL REGULATORY PROTEIN"/>
    <property type="match status" value="1"/>
</dbReference>
<evidence type="ECO:0000256" key="2">
    <source>
        <dbReference type="PROSITE-ProRule" id="PRU00335"/>
    </source>
</evidence>
<dbReference type="PANTHER" id="PTHR30055">
    <property type="entry name" value="HTH-TYPE TRANSCRIPTIONAL REGULATOR RUTR"/>
    <property type="match status" value="1"/>
</dbReference>
<reference evidence="4 5" key="1">
    <citation type="submission" date="2021-05" db="EMBL/GenBank/DDBJ databases">
        <title>Direct Submission.</title>
        <authorList>
            <person name="Li K."/>
            <person name="Gao J."/>
        </authorList>
    </citation>
    <scope>NUCLEOTIDE SEQUENCE [LARGE SCALE GENOMIC DNA]</scope>
    <source>
        <strain evidence="4 5">Mg02</strain>
    </source>
</reference>
<gene>
    <name evidence="4" type="ORF">KGD84_07355</name>
</gene>
<dbReference type="SUPFAM" id="SSF46689">
    <property type="entry name" value="Homeodomain-like"/>
    <property type="match status" value="1"/>
</dbReference>
<evidence type="ECO:0000313" key="4">
    <source>
        <dbReference type="EMBL" id="QUX24120.1"/>
    </source>
</evidence>
<dbReference type="Gene3D" id="1.10.357.10">
    <property type="entry name" value="Tetracycline Repressor, domain 2"/>
    <property type="match status" value="1"/>
</dbReference>
<dbReference type="PROSITE" id="PS50977">
    <property type="entry name" value="HTH_TETR_2"/>
    <property type="match status" value="1"/>
</dbReference>
<organism evidence="4 5">
    <name type="scientific">Nocardiopsis changdeensis</name>
    <dbReference type="NCBI Taxonomy" id="2831969"/>
    <lineage>
        <taxon>Bacteria</taxon>
        <taxon>Bacillati</taxon>
        <taxon>Actinomycetota</taxon>
        <taxon>Actinomycetes</taxon>
        <taxon>Streptosporangiales</taxon>
        <taxon>Nocardiopsidaceae</taxon>
        <taxon>Nocardiopsis</taxon>
    </lineage>
</organism>
<dbReference type="InterPro" id="IPR050109">
    <property type="entry name" value="HTH-type_TetR-like_transc_reg"/>
</dbReference>
<name>A0ABX8BPF0_9ACTN</name>
<feature type="DNA-binding region" description="H-T-H motif" evidence="2">
    <location>
        <begin position="30"/>
        <end position="49"/>
    </location>
</feature>
<dbReference type="PRINTS" id="PR00455">
    <property type="entry name" value="HTHTETR"/>
</dbReference>
<dbReference type="EMBL" id="CP074133">
    <property type="protein sequence ID" value="QUX24120.1"/>
    <property type="molecule type" value="Genomic_DNA"/>
</dbReference>
<dbReference type="PROSITE" id="PS01081">
    <property type="entry name" value="HTH_TETR_1"/>
    <property type="match status" value="1"/>
</dbReference>
<keyword evidence="5" id="KW-1185">Reference proteome</keyword>
<evidence type="ECO:0000313" key="5">
    <source>
        <dbReference type="Proteomes" id="UP000676079"/>
    </source>
</evidence>
<dbReference type="InterPro" id="IPR001647">
    <property type="entry name" value="HTH_TetR"/>
</dbReference>
<evidence type="ECO:0000256" key="1">
    <source>
        <dbReference type="ARBA" id="ARBA00023125"/>
    </source>
</evidence>
<sequence length="193" mass="21165">MTHSADLTGRARIRMSALRLFAEHGFSSTSLRAIAADAGVSHALVRHHFGSKEKLREAVDEDVLDAFDTVLSDIGEREGETESLAAFGEASARLFGTDAIRREYLRRALAEGSDLSARLFARLLEGVRVRLSTMGGTDERWAPYQVLFLVLGPMLLEPVMRPGLDTPVFDPVVVAERSAANQRLIAHGMFAKD</sequence>